<comment type="caution">
    <text evidence="2">The sequence shown here is derived from an EMBL/GenBank/DDBJ whole genome shotgun (WGS) entry which is preliminary data.</text>
</comment>
<dbReference type="AlphaFoldDB" id="A0A8B6DHR6"/>
<feature type="region of interest" description="Disordered" evidence="1">
    <location>
        <begin position="1"/>
        <end position="56"/>
    </location>
</feature>
<evidence type="ECO:0000313" key="2">
    <source>
        <dbReference type="EMBL" id="VDI19364.1"/>
    </source>
</evidence>
<dbReference type="Proteomes" id="UP000596742">
    <property type="component" value="Unassembled WGS sequence"/>
</dbReference>
<organism evidence="2 3">
    <name type="scientific">Mytilus galloprovincialis</name>
    <name type="common">Mediterranean mussel</name>
    <dbReference type="NCBI Taxonomy" id="29158"/>
    <lineage>
        <taxon>Eukaryota</taxon>
        <taxon>Metazoa</taxon>
        <taxon>Spiralia</taxon>
        <taxon>Lophotrochozoa</taxon>
        <taxon>Mollusca</taxon>
        <taxon>Bivalvia</taxon>
        <taxon>Autobranchia</taxon>
        <taxon>Pteriomorphia</taxon>
        <taxon>Mytilida</taxon>
        <taxon>Mytiloidea</taxon>
        <taxon>Mytilidae</taxon>
        <taxon>Mytilinae</taxon>
        <taxon>Mytilus</taxon>
    </lineage>
</organism>
<protein>
    <submittedName>
        <fullName evidence="2">Uncharacterized protein</fullName>
    </submittedName>
</protein>
<name>A0A8B6DHR6_MYTGA</name>
<accession>A0A8B6DHR6</accession>
<reference evidence="2" key="1">
    <citation type="submission" date="2018-11" db="EMBL/GenBank/DDBJ databases">
        <authorList>
            <person name="Alioto T."/>
            <person name="Alioto T."/>
        </authorList>
    </citation>
    <scope>NUCLEOTIDE SEQUENCE</scope>
</reference>
<dbReference type="EMBL" id="UYJE01003444">
    <property type="protein sequence ID" value="VDI19364.1"/>
    <property type="molecule type" value="Genomic_DNA"/>
</dbReference>
<evidence type="ECO:0000313" key="3">
    <source>
        <dbReference type="Proteomes" id="UP000596742"/>
    </source>
</evidence>
<evidence type="ECO:0000256" key="1">
    <source>
        <dbReference type="SAM" id="MobiDB-lite"/>
    </source>
</evidence>
<gene>
    <name evidence="2" type="ORF">MGAL_10B002801</name>
</gene>
<proteinExistence type="predicted"/>
<dbReference type="OrthoDB" id="6184217at2759"/>
<keyword evidence="3" id="KW-1185">Reference proteome</keyword>
<sequence>MADQSGEENKQTQINTMTIHPDRRNDASNTDNKLKRARSNENLSETEQETNKRLKKDDIGNELGELKTLMYDLAVEMKDMNDKVFGRIDNLENTFAKNIVENISKMIDNKINKEVNKVKDDFKAQMTTVNKRIDGIVNKLKSDIKNIHTEVADKVRTDLISTQADASTQPIQRDTKFVVKMLPETDAEKTDTQLTKNRVSAIIRDGLR</sequence>